<reference evidence="13" key="1">
    <citation type="submission" date="2020-10" db="EMBL/GenBank/DDBJ databases">
        <authorList>
            <person name="Gilroy R."/>
        </authorList>
    </citation>
    <scope>NUCLEOTIDE SEQUENCE</scope>
    <source>
        <strain evidence="13">1063</strain>
    </source>
</reference>
<protein>
    <submittedName>
        <fullName evidence="13">Cation:proton antiporter</fullName>
    </submittedName>
</protein>
<keyword evidence="6 11" id="KW-1133">Transmembrane helix</keyword>
<evidence type="ECO:0000256" key="3">
    <source>
        <dbReference type="ARBA" id="ARBA00022448"/>
    </source>
</evidence>
<dbReference type="GO" id="GO:0016020">
    <property type="term" value="C:membrane"/>
    <property type="evidence" value="ECO:0007669"/>
    <property type="project" value="UniProtKB-SubCell"/>
</dbReference>
<evidence type="ECO:0000256" key="5">
    <source>
        <dbReference type="ARBA" id="ARBA00022692"/>
    </source>
</evidence>
<reference evidence="13" key="2">
    <citation type="journal article" date="2021" name="PeerJ">
        <title>Extensive microbial diversity within the chicken gut microbiome revealed by metagenomics and culture.</title>
        <authorList>
            <person name="Gilroy R."/>
            <person name="Ravi A."/>
            <person name="Getino M."/>
            <person name="Pursley I."/>
            <person name="Horton D.L."/>
            <person name="Alikhan N.F."/>
            <person name="Baker D."/>
            <person name="Gharbi K."/>
            <person name="Hall N."/>
            <person name="Watson M."/>
            <person name="Adriaenssens E.M."/>
            <person name="Foster-Nyarko E."/>
            <person name="Jarju S."/>
            <person name="Secka A."/>
            <person name="Antonio M."/>
            <person name="Oren A."/>
            <person name="Chaudhuri R.R."/>
            <person name="La Ragione R."/>
            <person name="Hildebrand F."/>
            <person name="Pallen M.J."/>
        </authorList>
    </citation>
    <scope>NUCLEOTIDE SEQUENCE</scope>
    <source>
        <strain evidence="13">1063</strain>
    </source>
</reference>
<feature type="transmembrane region" description="Helical" evidence="11">
    <location>
        <begin position="372"/>
        <end position="392"/>
    </location>
</feature>
<feature type="transmembrane region" description="Helical" evidence="11">
    <location>
        <begin position="6"/>
        <end position="24"/>
    </location>
</feature>
<comment type="caution">
    <text evidence="13">The sequence shown here is derived from an EMBL/GenBank/DDBJ whole genome shotgun (WGS) entry which is preliminary data.</text>
</comment>
<comment type="subcellular location">
    <subcellularLocation>
        <location evidence="1">Membrane</location>
        <topology evidence="1">Multi-pass membrane protein</topology>
    </subcellularLocation>
</comment>
<evidence type="ECO:0000313" key="14">
    <source>
        <dbReference type="Proteomes" id="UP000824088"/>
    </source>
</evidence>
<accession>A0A9D1HU48</accession>
<dbReference type="EMBL" id="DVMN01000069">
    <property type="protein sequence ID" value="HIU21360.1"/>
    <property type="molecule type" value="Genomic_DNA"/>
</dbReference>
<comment type="similarity">
    <text evidence="2">Belongs to the monovalent cation:proton antiporter 2 (CPA2) transporter (TC 2.A.37) family.</text>
</comment>
<keyword evidence="10" id="KW-0739">Sodium transport</keyword>
<evidence type="ECO:0000256" key="4">
    <source>
        <dbReference type="ARBA" id="ARBA00022449"/>
    </source>
</evidence>
<dbReference type="Gene3D" id="1.20.1530.20">
    <property type="match status" value="1"/>
</dbReference>
<feature type="domain" description="Cation/H+ exchanger transmembrane" evidence="12">
    <location>
        <begin position="14"/>
        <end position="392"/>
    </location>
</feature>
<evidence type="ECO:0000256" key="9">
    <source>
        <dbReference type="ARBA" id="ARBA00023136"/>
    </source>
</evidence>
<evidence type="ECO:0000256" key="1">
    <source>
        <dbReference type="ARBA" id="ARBA00004141"/>
    </source>
</evidence>
<feature type="transmembrane region" description="Helical" evidence="11">
    <location>
        <begin position="163"/>
        <end position="186"/>
    </location>
</feature>
<gene>
    <name evidence="13" type="ORF">IAD51_03920</name>
</gene>
<name>A0A9D1HU48_9FIRM</name>
<dbReference type="InterPro" id="IPR038770">
    <property type="entry name" value="Na+/solute_symporter_sf"/>
</dbReference>
<organism evidence="13 14">
    <name type="scientific">Candidatus Limadaptatus stercorigallinarum</name>
    <dbReference type="NCBI Taxonomy" id="2840845"/>
    <lineage>
        <taxon>Bacteria</taxon>
        <taxon>Bacillati</taxon>
        <taxon>Bacillota</taxon>
        <taxon>Clostridia</taxon>
        <taxon>Eubacteriales</taxon>
        <taxon>Candidatus Limadaptatus</taxon>
    </lineage>
</organism>
<keyword evidence="4" id="KW-0050">Antiport</keyword>
<dbReference type="Proteomes" id="UP000824088">
    <property type="component" value="Unassembled WGS sequence"/>
</dbReference>
<dbReference type="PANTHER" id="PTHR43562">
    <property type="entry name" value="NAPA-TYPE SODIUM/HYDROGEN ANTIPORTER"/>
    <property type="match status" value="1"/>
</dbReference>
<evidence type="ECO:0000256" key="6">
    <source>
        <dbReference type="ARBA" id="ARBA00022989"/>
    </source>
</evidence>
<feature type="transmembrane region" description="Helical" evidence="11">
    <location>
        <begin position="133"/>
        <end position="151"/>
    </location>
</feature>
<sequence length="416" mass="43908">MNVDELLLPLALILVVAKLFSIIGKKLGLPQVVGMIIAGIVLGCIKYIPGQNVFTSSATEGLSFLAKIGVILIMFSAGLDTDLKQFKKIGVPSVIITVMGVAFPLLFGFLAAGGMLYGGRFSSLSQSDLISCLFYGTILAATSVSITVAALKELGKLNTKVGMSIIAAAIIDDVIGIVLLSLFISIDATGGAGDIGRSVGMMIAFFAAAIAVGILIRLAFKYISKKYPHTRRIPILGFAVCFFYAYAAETWFGVADITGAYVAGLMLSGLHEAEYVDRKIEISNYMIFAPVFFANIGITSSFESISAAMAGFGVVFVLAGMLGKVVGCGAGALICGYGIKDSLRVGIGMMVRAEVVLVCAQRGVDSGLVDSAIMPFVLILIIVTTLLTPLLLKFSYRKELPPPTLPPVYVREPHTV</sequence>
<dbReference type="AlphaFoldDB" id="A0A9D1HU48"/>
<keyword evidence="5 11" id="KW-0812">Transmembrane</keyword>
<feature type="transmembrane region" description="Helical" evidence="11">
    <location>
        <begin position="235"/>
        <end position="262"/>
    </location>
</feature>
<feature type="transmembrane region" description="Helical" evidence="11">
    <location>
        <begin position="91"/>
        <end position="113"/>
    </location>
</feature>
<keyword evidence="9 11" id="KW-0472">Membrane</keyword>
<evidence type="ECO:0000256" key="10">
    <source>
        <dbReference type="ARBA" id="ARBA00023201"/>
    </source>
</evidence>
<dbReference type="InterPro" id="IPR006153">
    <property type="entry name" value="Cation/H_exchanger_TM"/>
</dbReference>
<proteinExistence type="inferred from homology"/>
<feature type="transmembrane region" description="Helical" evidence="11">
    <location>
        <begin position="31"/>
        <end position="49"/>
    </location>
</feature>
<dbReference type="PANTHER" id="PTHR43562:SF3">
    <property type="entry name" value="SODIUM ION_PROTON EXCHANGER (EUROFUNG)"/>
    <property type="match status" value="1"/>
</dbReference>
<feature type="transmembrane region" description="Helical" evidence="11">
    <location>
        <begin position="61"/>
        <end position="79"/>
    </location>
</feature>
<dbReference type="GO" id="GO:0006814">
    <property type="term" value="P:sodium ion transport"/>
    <property type="evidence" value="ECO:0007669"/>
    <property type="project" value="UniProtKB-KW"/>
</dbReference>
<dbReference type="GO" id="GO:1902600">
    <property type="term" value="P:proton transmembrane transport"/>
    <property type="evidence" value="ECO:0007669"/>
    <property type="project" value="InterPro"/>
</dbReference>
<evidence type="ECO:0000259" key="12">
    <source>
        <dbReference type="Pfam" id="PF00999"/>
    </source>
</evidence>
<keyword evidence="8" id="KW-0406">Ion transport</keyword>
<evidence type="ECO:0000256" key="7">
    <source>
        <dbReference type="ARBA" id="ARBA00023053"/>
    </source>
</evidence>
<feature type="transmembrane region" description="Helical" evidence="11">
    <location>
        <begin position="314"/>
        <end position="339"/>
    </location>
</feature>
<keyword evidence="7" id="KW-0915">Sodium</keyword>
<feature type="transmembrane region" description="Helical" evidence="11">
    <location>
        <begin position="198"/>
        <end position="223"/>
    </location>
</feature>
<keyword evidence="3" id="KW-0813">Transport</keyword>
<dbReference type="GO" id="GO:0015297">
    <property type="term" value="F:antiporter activity"/>
    <property type="evidence" value="ECO:0007669"/>
    <property type="project" value="UniProtKB-KW"/>
</dbReference>
<feature type="transmembrane region" description="Helical" evidence="11">
    <location>
        <begin position="282"/>
        <end position="302"/>
    </location>
</feature>
<evidence type="ECO:0000313" key="13">
    <source>
        <dbReference type="EMBL" id="HIU21360.1"/>
    </source>
</evidence>
<evidence type="ECO:0000256" key="8">
    <source>
        <dbReference type="ARBA" id="ARBA00023065"/>
    </source>
</evidence>
<evidence type="ECO:0000256" key="2">
    <source>
        <dbReference type="ARBA" id="ARBA00005551"/>
    </source>
</evidence>
<dbReference type="Pfam" id="PF00999">
    <property type="entry name" value="Na_H_Exchanger"/>
    <property type="match status" value="1"/>
</dbReference>
<evidence type="ECO:0000256" key="11">
    <source>
        <dbReference type="SAM" id="Phobius"/>
    </source>
</evidence>